<dbReference type="Proteomes" id="UP000261660">
    <property type="component" value="Unplaced"/>
</dbReference>
<accession>A0A3Q3F2J8</accession>
<evidence type="ECO:0000256" key="11">
    <source>
        <dbReference type="ARBA" id="ARBA00030848"/>
    </source>
</evidence>
<dbReference type="GO" id="GO:0047631">
    <property type="term" value="F:ADP-ribose diphosphatase activity"/>
    <property type="evidence" value="ECO:0007669"/>
    <property type="project" value="UniProtKB-EC"/>
</dbReference>
<reference evidence="18" key="2">
    <citation type="submission" date="2025-09" db="UniProtKB">
        <authorList>
            <consortium name="Ensembl"/>
        </authorList>
    </citation>
    <scope>IDENTIFICATION</scope>
</reference>
<comment type="cofactor">
    <cofactor evidence="1">
        <name>Mg(2+)</name>
        <dbReference type="ChEBI" id="CHEBI:18420"/>
    </cofactor>
</comment>
<comment type="catalytic activity">
    <reaction evidence="13">
        <text>CDP-glycerol + H2O = sn-glycerol 3-phosphate + CMP + 2 H(+)</text>
        <dbReference type="Rhea" id="RHEA:21692"/>
        <dbReference type="ChEBI" id="CHEBI:15377"/>
        <dbReference type="ChEBI" id="CHEBI:15378"/>
        <dbReference type="ChEBI" id="CHEBI:57597"/>
        <dbReference type="ChEBI" id="CHEBI:58311"/>
        <dbReference type="ChEBI" id="CHEBI:60377"/>
        <dbReference type="EC" id="3.6.1.16"/>
    </reaction>
</comment>
<comment type="catalytic activity">
    <reaction evidence="14">
        <text>CDP-choline + H2O = phosphocholine + CMP + 2 H(+)</text>
        <dbReference type="Rhea" id="RHEA:32487"/>
        <dbReference type="ChEBI" id="CHEBI:15377"/>
        <dbReference type="ChEBI" id="CHEBI:15378"/>
        <dbReference type="ChEBI" id="CHEBI:58779"/>
        <dbReference type="ChEBI" id="CHEBI:60377"/>
        <dbReference type="ChEBI" id="CHEBI:295975"/>
        <dbReference type="EC" id="3.6.1.53"/>
    </reaction>
</comment>
<evidence type="ECO:0000256" key="8">
    <source>
        <dbReference type="ARBA" id="ARBA00022723"/>
    </source>
</evidence>
<evidence type="ECO:0000256" key="12">
    <source>
        <dbReference type="ARBA" id="ARBA00032579"/>
    </source>
</evidence>
<evidence type="ECO:0000256" key="5">
    <source>
        <dbReference type="ARBA" id="ARBA00012453"/>
    </source>
</evidence>
<dbReference type="SUPFAM" id="SSF56300">
    <property type="entry name" value="Metallo-dependent phosphatases"/>
    <property type="match status" value="1"/>
</dbReference>
<dbReference type="PANTHER" id="PTHR16509:SF1">
    <property type="entry name" value="MANGANESE-DEPENDENT ADP-RIBOSE_CDP-ALCOHOL DIPHOSPHATASE"/>
    <property type="match status" value="1"/>
</dbReference>
<evidence type="ECO:0000256" key="6">
    <source>
        <dbReference type="ARBA" id="ARBA00012529"/>
    </source>
</evidence>
<dbReference type="OrthoDB" id="9675250at2759"/>
<keyword evidence="8" id="KW-0479">Metal-binding</keyword>
<dbReference type="GeneTree" id="ENSGT00390000014667"/>
<evidence type="ECO:0000256" key="15">
    <source>
        <dbReference type="ARBA" id="ARBA00047894"/>
    </source>
</evidence>
<evidence type="ECO:0000256" key="3">
    <source>
        <dbReference type="ARBA" id="ARBA00011245"/>
    </source>
</evidence>
<evidence type="ECO:0000313" key="19">
    <source>
        <dbReference type="Proteomes" id="UP000261660"/>
    </source>
</evidence>
<dbReference type="GO" id="GO:0008663">
    <property type="term" value="F:2',3'-cyclic-nucleotide 2'-phosphodiesterase activity"/>
    <property type="evidence" value="ECO:0007669"/>
    <property type="project" value="TreeGrafter"/>
</dbReference>
<dbReference type="Ensembl" id="ENSLBET00000014601.1">
    <property type="protein sequence ID" value="ENSLBEP00000013833.1"/>
    <property type="gene ID" value="ENSLBEG00000010702.1"/>
</dbReference>
<dbReference type="EC" id="3.6.1.53" evidence="6"/>
<evidence type="ECO:0000259" key="17">
    <source>
        <dbReference type="Pfam" id="PF00149"/>
    </source>
</evidence>
<evidence type="ECO:0000256" key="7">
    <source>
        <dbReference type="ARBA" id="ARBA00016378"/>
    </source>
</evidence>
<evidence type="ECO:0000256" key="9">
    <source>
        <dbReference type="ARBA" id="ARBA00022801"/>
    </source>
</evidence>
<dbReference type="InterPro" id="IPR041869">
    <property type="entry name" value="MPP_ADPRM"/>
</dbReference>
<comment type="catalytic activity">
    <reaction evidence="16">
        <text>ADP-D-ribose + H2O = D-ribose 5-phosphate + AMP + 2 H(+)</text>
        <dbReference type="Rhea" id="RHEA:10412"/>
        <dbReference type="ChEBI" id="CHEBI:15377"/>
        <dbReference type="ChEBI" id="CHEBI:15378"/>
        <dbReference type="ChEBI" id="CHEBI:57967"/>
        <dbReference type="ChEBI" id="CHEBI:78346"/>
        <dbReference type="ChEBI" id="CHEBI:456215"/>
        <dbReference type="EC" id="3.6.1.13"/>
    </reaction>
</comment>
<comment type="subunit">
    <text evidence="3">Monomer.</text>
</comment>
<dbReference type="PANTHER" id="PTHR16509">
    <property type="match status" value="1"/>
</dbReference>
<evidence type="ECO:0000256" key="2">
    <source>
        <dbReference type="ARBA" id="ARBA00006362"/>
    </source>
</evidence>
<keyword evidence="19" id="KW-1185">Reference proteome</keyword>
<evidence type="ECO:0000256" key="1">
    <source>
        <dbReference type="ARBA" id="ARBA00001946"/>
    </source>
</evidence>
<evidence type="ECO:0000256" key="13">
    <source>
        <dbReference type="ARBA" id="ARBA00047486"/>
    </source>
</evidence>
<dbReference type="GO" id="GO:0047734">
    <property type="term" value="F:CDP-glycerol diphosphatase activity"/>
    <property type="evidence" value="ECO:0007669"/>
    <property type="project" value="UniProtKB-EC"/>
</dbReference>
<protein>
    <recommendedName>
        <fullName evidence="7">Manganese-dependent ADP-ribose/CDP-alcohol diphosphatase</fullName>
        <ecNumber evidence="5">3.6.1.13</ecNumber>
        <ecNumber evidence="4">3.6.1.16</ecNumber>
        <ecNumber evidence="6">3.6.1.53</ecNumber>
    </recommendedName>
    <alternativeName>
        <fullName evidence="12">ADPRibase-Mn</fullName>
    </alternativeName>
    <alternativeName>
        <fullName evidence="11">CDP-choline phosphohydrolase</fullName>
    </alternativeName>
</protein>
<evidence type="ECO:0000256" key="10">
    <source>
        <dbReference type="ARBA" id="ARBA00022833"/>
    </source>
</evidence>
<reference evidence="18" key="1">
    <citation type="submission" date="2025-08" db="UniProtKB">
        <authorList>
            <consortium name="Ensembl"/>
        </authorList>
    </citation>
    <scope>IDENTIFICATION</scope>
</reference>
<dbReference type="EC" id="3.6.1.13" evidence="5"/>
<dbReference type="Pfam" id="PF00149">
    <property type="entry name" value="Metallophos"/>
    <property type="match status" value="1"/>
</dbReference>
<dbReference type="InParanoid" id="A0A3Q3F2J8"/>
<evidence type="ECO:0000256" key="16">
    <source>
        <dbReference type="ARBA" id="ARBA00049546"/>
    </source>
</evidence>
<comment type="catalytic activity">
    <reaction evidence="15">
        <text>ADP-D-ribose + H2O = D-ribose 5-phosphate + AMP + 2 H(+)</text>
        <dbReference type="Rhea" id="RHEA:10412"/>
        <dbReference type="ChEBI" id="CHEBI:15377"/>
        <dbReference type="ChEBI" id="CHEBI:15378"/>
        <dbReference type="ChEBI" id="CHEBI:57967"/>
        <dbReference type="ChEBI" id="CHEBI:78346"/>
        <dbReference type="ChEBI" id="CHEBI:456215"/>
        <dbReference type="EC" id="3.6.1.53"/>
    </reaction>
</comment>
<dbReference type="CDD" id="cd07396">
    <property type="entry name" value="MPP_Nbla03831"/>
    <property type="match status" value="1"/>
</dbReference>
<keyword evidence="10" id="KW-0862">Zinc</keyword>
<keyword evidence="9" id="KW-0378">Hydrolase</keyword>
<dbReference type="GO" id="GO:0030145">
    <property type="term" value="F:manganese ion binding"/>
    <property type="evidence" value="ECO:0007669"/>
    <property type="project" value="TreeGrafter"/>
</dbReference>
<feature type="domain" description="Calcineurin-like phosphoesterase" evidence="17">
    <location>
        <begin position="65"/>
        <end position="326"/>
    </location>
</feature>
<name>A0A3Q3F2J8_9LABR</name>
<evidence type="ECO:0000256" key="4">
    <source>
        <dbReference type="ARBA" id="ARBA00012443"/>
    </source>
</evidence>
<dbReference type="Gene3D" id="3.60.21.10">
    <property type="match status" value="1"/>
</dbReference>
<comment type="similarity">
    <text evidence="2">Belongs to the ADPRibase-Mn family.</text>
</comment>
<proteinExistence type="inferred from homology"/>
<dbReference type="EC" id="3.6.1.16" evidence="4"/>
<dbReference type="InterPro" id="IPR029052">
    <property type="entry name" value="Metallo-depent_PP-like"/>
</dbReference>
<evidence type="ECO:0000256" key="14">
    <source>
        <dbReference type="ARBA" id="ARBA00047636"/>
    </source>
</evidence>
<dbReference type="AlphaFoldDB" id="A0A3Q3F2J8"/>
<sequence>MSTTEDTEHNTNSLAVFHHVTLFTPYRYVFGVSRNITFLRRVSKHTLTDVSPRMESCPEQTPLFTFGVIADIQYADIDDGFNFTRTRRRYYRSSLQLLKNAIDCWRESTVKPEFILQLGDIIDGFNKNHDTSHRALDTVLTELSSGPAEVHHVWGNHEFYNFSRSELLRSRLNSTLHSEKSVNAAPADGEVYAYSFSPVPGFTFVILDGYDVSLLGREESSDRYRDSLSLIREHNDNDDLNCPVFKGLEERYTMFNGGFSKVQLDWLDSVLSSCDEKQDRVTVVCHLPVHPDSTTPICLAWNYDELLAVLRSHRCVVCFMAGHDHEGGYHKDEDTGTHHLTLEGVIETPPDSNAFATVSVYEDRMELRGYGRVRDRVFLFPWRPQEQHDECNDRFTD</sequence>
<organism evidence="18 19">
    <name type="scientific">Labrus bergylta</name>
    <name type="common">ballan wrasse</name>
    <dbReference type="NCBI Taxonomy" id="56723"/>
    <lineage>
        <taxon>Eukaryota</taxon>
        <taxon>Metazoa</taxon>
        <taxon>Chordata</taxon>
        <taxon>Craniata</taxon>
        <taxon>Vertebrata</taxon>
        <taxon>Euteleostomi</taxon>
        <taxon>Actinopterygii</taxon>
        <taxon>Neopterygii</taxon>
        <taxon>Teleostei</taxon>
        <taxon>Neoteleostei</taxon>
        <taxon>Acanthomorphata</taxon>
        <taxon>Eupercaria</taxon>
        <taxon>Labriformes</taxon>
        <taxon>Labridae</taxon>
        <taxon>Labrus</taxon>
    </lineage>
</organism>
<dbReference type="InterPro" id="IPR004843">
    <property type="entry name" value="Calcineurin-like_PHP"/>
</dbReference>
<dbReference type="FunCoup" id="A0A3Q3F2J8">
    <property type="interactions" value="114"/>
</dbReference>
<dbReference type="STRING" id="56723.ENSLBEP00000013833"/>
<evidence type="ECO:0000313" key="18">
    <source>
        <dbReference type="Ensembl" id="ENSLBEP00000013833.1"/>
    </source>
</evidence>